<proteinExistence type="predicted"/>
<reference evidence="5 6" key="1">
    <citation type="journal article" date="2018" name="Plant J.">
        <title>Genome sequences of Chlorella sorokiniana UTEX 1602 and Micractinium conductrix SAG 241.80: implications to maltose excretion by a green alga.</title>
        <authorList>
            <person name="Arriola M.B."/>
            <person name="Velmurugan N."/>
            <person name="Zhang Y."/>
            <person name="Plunkett M.H."/>
            <person name="Hondzo H."/>
            <person name="Barney B.M."/>
        </authorList>
    </citation>
    <scope>NUCLEOTIDE SEQUENCE [LARGE SCALE GENOMIC DNA]</scope>
    <source>
        <strain evidence="5 6">SAG 241.80</strain>
    </source>
</reference>
<comment type="caution">
    <text evidence="5">The sequence shown here is derived from an EMBL/GenBank/DDBJ whole genome shotgun (WGS) entry which is preliminary data.</text>
</comment>
<evidence type="ECO:0000256" key="2">
    <source>
        <dbReference type="ARBA" id="ARBA00022679"/>
    </source>
</evidence>
<dbReference type="GO" id="GO:0016763">
    <property type="term" value="F:pentosyltransferase activity"/>
    <property type="evidence" value="ECO:0007669"/>
    <property type="project" value="UniProtKB-ARBA"/>
</dbReference>
<sequence length="515" mass="56911">MAPSSGRSPAASPRVSRAQRPPVVPLLLALLLGAGLLALHQRKQTQAAADAAASFAPRGINLQPLGRPPPRKPAALPLSSHKCKPMDNVNHRVCEFSNLVLHGGSVYYLTDDADLELPLVDTTYHPAADEKWAPTVLARSKAGFLLRGQEGAAGTEWASIPLAWLWKVTKRWDNLAHHFGEEAVTLHNSLCQTLGECSYPPKQEVQFIMLDSRNRGALLAPVNATLARCATGYPAVYRDDARFEGKAVVLGRALAGIGSQCHAQRGCAADSEFGAERQDKRDAVPPAALQTWRERLGACLGLDVHTPAPLSPKTVLIVDRPYEAGRHLLNIRSVEKFVMERFPQDAVRVQYFEDVPFPDQLRIINSVSILVMVHGSAIALWPFLPPGAVAVHIGPDVQTGRTLQRVWAEHYARDWGFTGLSFIPLNNSDPARQHMRWEKVMPQDGYKNLTMEEKLALVERGECPKRLDQVCSFHWKRQELSLVLDLDHLGWALDAAEADLRRKLRQPGGPFRLQA</sequence>
<dbReference type="OrthoDB" id="509784at2759"/>
<dbReference type="InterPro" id="IPR007657">
    <property type="entry name" value="Glycosyltransferase_61"/>
</dbReference>
<evidence type="ECO:0000256" key="1">
    <source>
        <dbReference type="ARBA" id="ARBA00022676"/>
    </source>
</evidence>
<evidence type="ECO:0000259" key="4">
    <source>
        <dbReference type="Pfam" id="PF04577"/>
    </source>
</evidence>
<keyword evidence="1" id="KW-0328">Glycosyltransferase</keyword>
<evidence type="ECO:0000313" key="5">
    <source>
        <dbReference type="EMBL" id="PSC74740.1"/>
    </source>
</evidence>
<dbReference type="EMBL" id="LHPF02000004">
    <property type="protein sequence ID" value="PSC74740.1"/>
    <property type="molecule type" value="Genomic_DNA"/>
</dbReference>
<organism evidence="5 6">
    <name type="scientific">Micractinium conductrix</name>
    <dbReference type="NCBI Taxonomy" id="554055"/>
    <lineage>
        <taxon>Eukaryota</taxon>
        <taxon>Viridiplantae</taxon>
        <taxon>Chlorophyta</taxon>
        <taxon>core chlorophytes</taxon>
        <taxon>Trebouxiophyceae</taxon>
        <taxon>Chlorellales</taxon>
        <taxon>Chlorellaceae</taxon>
        <taxon>Chlorella clade</taxon>
        <taxon>Micractinium</taxon>
    </lineage>
</organism>
<keyword evidence="6" id="KW-1185">Reference proteome</keyword>
<evidence type="ECO:0000313" key="6">
    <source>
        <dbReference type="Proteomes" id="UP000239649"/>
    </source>
</evidence>
<keyword evidence="3" id="KW-0325">Glycoprotein</keyword>
<dbReference type="AlphaFoldDB" id="A0A2P6VKZ9"/>
<feature type="domain" description="Glycosyltransferase 61 catalytic" evidence="4">
    <location>
        <begin position="307"/>
        <end position="390"/>
    </location>
</feature>
<name>A0A2P6VKZ9_9CHLO</name>
<gene>
    <name evidence="5" type="ORF">C2E20_2273</name>
</gene>
<protein>
    <submittedName>
        <fullName evidence="5">DUF563 domain</fullName>
    </submittedName>
</protein>
<keyword evidence="2" id="KW-0808">Transferase</keyword>
<dbReference type="Pfam" id="PF04577">
    <property type="entry name" value="Glyco_transf_61"/>
    <property type="match status" value="1"/>
</dbReference>
<dbReference type="GO" id="GO:0005794">
    <property type="term" value="C:Golgi apparatus"/>
    <property type="evidence" value="ECO:0007669"/>
    <property type="project" value="UniProtKB-ARBA"/>
</dbReference>
<accession>A0A2P6VKZ9</accession>
<dbReference type="InterPro" id="IPR049625">
    <property type="entry name" value="Glyco_transf_61_cat"/>
</dbReference>
<evidence type="ECO:0000256" key="3">
    <source>
        <dbReference type="ARBA" id="ARBA00023180"/>
    </source>
</evidence>
<dbReference type="Proteomes" id="UP000239649">
    <property type="component" value="Unassembled WGS sequence"/>
</dbReference>
<dbReference type="PANTHER" id="PTHR20961">
    <property type="entry name" value="GLYCOSYLTRANSFERASE"/>
    <property type="match status" value="1"/>
</dbReference>